<sequence>MRTRCTLVNWRLTIKGESVALIDRRERRSRATEDARDSPSFWLSKLKHEYETEAHTYRDYQNYRHVFKMLNCRSAVVDWQQTRSDFDVTSTMLKSIANAMYIF</sequence>
<evidence type="ECO:0000313" key="1">
    <source>
        <dbReference type="EMBL" id="KAK2153677.1"/>
    </source>
</evidence>
<proteinExistence type="predicted"/>
<reference evidence="1" key="1">
    <citation type="journal article" date="2023" name="Mol. Biol. Evol.">
        <title>Third-Generation Sequencing Reveals the Adaptive Role of the Epigenome in Three Deep-Sea Polychaetes.</title>
        <authorList>
            <person name="Perez M."/>
            <person name="Aroh O."/>
            <person name="Sun Y."/>
            <person name="Lan Y."/>
            <person name="Juniper S.K."/>
            <person name="Young C.R."/>
            <person name="Angers B."/>
            <person name="Qian P.Y."/>
        </authorList>
    </citation>
    <scope>NUCLEOTIDE SEQUENCE</scope>
    <source>
        <strain evidence="1">R07B-5</strain>
    </source>
</reference>
<evidence type="ECO:0000313" key="2">
    <source>
        <dbReference type="Proteomes" id="UP001209878"/>
    </source>
</evidence>
<dbReference type="AlphaFoldDB" id="A0AAD9JJ68"/>
<gene>
    <name evidence="1" type="ORF">NP493_2275g00016</name>
</gene>
<organism evidence="1 2">
    <name type="scientific">Ridgeia piscesae</name>
    <name type="common">Tubeworm</name>
    <dbReference type="NCBI Taxonomy" id="27915"/>
    <lineage>
        <taxon>Eukaryota</taxon>
        <taxon>Metazoa</taxon>
        <taxon>Spiralia</taxon>
        <taxon>Lophotrochozoa</taxon>
        <taxon>Annelida</taxon>
        <taxon>Polychaeta</taxon>
        <taxon>Sedentaria</taxon>
        <taxon>Canalipalpata</taxon>
        <taxon>Sabellida</taxon>
        <taxon>Siboglinidae</taxon>
        <taxon>Ridgeia</taxon>
    </lineage>
</organism>
<keyword evidence="2" id="KW-1185">Reference proteome</keyword>
<dbReference type="EMBL" id="JAODUO010002270">
    <property type="protein sequence ID" value="KAK2153677.1"/>
    <property type="molecule type" value="Genomic_DNA"/>
</dbReference>
<dbReference type="Proteomes" id="UP001209878">
    <property type="component" value="Unassembled WGS sequence"/>
</dbReference>
<protein>
    <submittedName>
        <fullName evidence="1">Uncharacterized protein</fullName>
    </submittedName>
</protein>
<accession>A0AAD9JJ68</accession>
<name>A0AAD9JJ68_RIDPI</name>
<comment type="caution">
    <text evidence="1">The sequence shown here is derived from an EMBL/GenBank/DDBJ whole genome shotgun (WGS) entry which is preliminary data.</text>
</comment>